<comment type="caution">
    <text evidence="6">The sequence shown here is derived from an EMBL/GenBank/DDBJ whole genome shotgun (WGS) entry which is preliminary data.</text>
</comment>
<dbReference type="InterPro" id="IPR032808">
    <property type="entry name" value="DoxX"/>
</dbReference>
<dbReference type="EMBL" id="JBHUKR010000029">
    <property type="protein sequence ID" value="MFD2422525.1"/>
    <property type="molecule type" value="Genomic_DNA"/>
</dbReference>
<evidence type="ECO:0000313" key="7">
    <source>
        <dbReference type="Proteomes" id="UP001597417"/>
    </source>
</evidence>
<proteinExistence type="predicted"/>
<evidence type="ECO:0000256" key="3">
    <source>
        <dbReference type="ARBA" id="ARBA00022989"/>
    </source>
</evidence>
<gene>
    <name evidence="6" type="ORF">ACFSXZ_39995</name>
</gene>
<protein>
    <submittedName>
        <fullName evidence="6">DoxX family protein</fullName>
    </submittedName>
</protein>
<evidence type="ECO:0000256" key="5">
    <source>
        <dbReference type="SAM" id="Phobius"/>
    </source>
</evidence>
<dbReference type="Proteomes" id="UP001597417">
    <property type="component" value="Unassembled WGS sequence"/>
</dbReference>
<evidence type="ECO:0000256" key="4">
    <source>
        <dbReference type="ARBA" id="ARBA00023136"/>
    </source>
</evidence>
<comment type="subcellular location">
    <subcellularLocation>
        <location evidence="1">Membrane</location>
        <topology evidence="1">Multi-pass membrane protein</topology>
    </subcellularLocation>
</comment>
<keyword evidence="7" id="KW-1185">Reference proteome</keyword>
<evidence type="ECO:0000313" key="6">
    <source>
        <dbReference type="EMBL" id="MFD2422525.1"/>
    </source>
</evidence>
<reference evidence="7" key="1">
    <citation type="journal article" date="2019" name="Int. J. Syst. Evol. Microbiol.">
        <title>The Global Catalogue of Microorganisms (GCM) 10K type strain sequencing project: providing services to taxonomists for standard genome sequencing and annotation.</title>
        <authorList>
            <consortium name="The Broad Institute Genomics Platform"/>
            <consortium name="The Broad Institute Genome Sequencing Center for Infectious Disease"/>
            <person name="Wu L."/>
            <person name="Ma J."/>
        </authorList>
    </citation>
    <scope>NUCLEOTIDE SEQUENCE [LARGE SCALE GENOMIC DNA]</scope>
    <source>
        <strain evidence="7">CGMCC 4.7645</strain>
    </source>
</reference>
<keyword evidence="2 5" id="KW-0812">Transmembrane</keyword>
<dbReference type="Pfam" id="PF13564">
    <property type="entry name" value="DoxX_2"/>
    <property type="match status" value="1"/>
</dbReference>
<evidence type="ECO:0000256" key="1">
    <source>
        <dbReference type="ARBA" id="ARBA00004141"/>
    </source>
</evidence>
<dbReference type="RefSeq" id="WP_378271644.1">
    <property type="nucleotide sequence ID" value="NZ_JBHUKR010000029.1"/>
</dbReference>
<name>A0ABW5G6K4_9PSEU</name>
<accession>A0ABW5G6K4</accession>
<sequence>MSVAYTIAGAVLAVVLVGSAFGKLTRAQQVVDSMNAVGVPPRMYPFLAACEIAGAIGLVAGIWIKPLGIAAAIGVVLYFLGAVGAHIRKSDFKGMPPAAVFLVFSAAVLVLRLTA</sequence>
<feature type="transmembrane region" description="Helical" evidence="5">
    <location>
        <begin position="94"/>
        <end position="113"/>
    </location>
</feature>
<keyword evidence="4 5" id="KW-0472">Membrane</keyword>
<keyword evidence="3 5" id="KW-1133">Transmembrane helix</keyword>
<evidence type="ECO:0000256" key="2">
    <source>
        <dbReference type="ARBA" id="ARBA00022692"/>
    </source>
</evidence>
<feature type="transmembrane region" description="Helical" evidence="5">
    <location>
        <begin position="43"/>
        <end position="64"/>
    </location>
</feature>
<feature type="transmembrane region" description="Helical" evidence="5">
    <location>
        <begin position="69"/>
        <end position="88"/>
    </location>
</feature>
<organism evidence="6 7">
    <name type="scientific">Amycolatopsis pigmentata</name>
    <dbReference type="NCBI Taxonomy" id="450801"/>
    <lineage>
        <taxon>Bacteria</taxon>
        <taxon>Bacillati</taxon>
        <taxon>Actinomycetota</taxon>
        <taxon>Actinomycetes</taxon>
        <taxon>Pseudonocardiales</taxon>
        <taxon>Pseudonocardiaceae</taxon>
        <taxon>Amycolatopsis</taxon>
    </lineage>
</organism>